<organism evidence="2 3">
    <name type="scientific">Alloprevotella tannerae</name>
    <dbReference type="NCBI Taxonomy" id="76122"/>
    <lineage>
        <taxon>Bacteria</taxon>
        <taxon>Pseudomonadati</taxon>
        <taxon>Bacteroidota</taxon>
        <taxon>Bacteroidia</taxon>
        <taxon>Bacteroidales</taxon>
        <taxon>Prevotellaceae</taxon>
        <taxon>Alloprevotella</taxon>
    </lineage>
</organism>
<gene>
    <name evidence="2" type="ORF">HXK21_05140</name>
</gene>
<sequence length="522" mass="58527">MKKLSTVLCCLALGLTASAQITETPEGVMHDNLYRHSDAYVRGWTSSKPGVYDGAVGKLVEAPDGTLYIFNPFSSLASNTWLKLDKVSDGKYVAKLPQLIYSYIEDDDDEDEEAGEGVQHNYYAQRMVKSGDTYVVPNETSEINFTWNGSKLEMENTAGSSVILGVADKDKKWYEHGSWTLTFSTLPSGLITPPAGAKEKQYQIAYTGSTTARILDGRVDGNDIYVKGLSTAGVFKDAWVKFTIDGDKVKMAGTQYLGQAKREDFGGYSSDKSAYHVYAMTYKRLGNDELELKDEITFDYDAARGKFTTKDAVCITIGYQNPNEDNTKETMRALSLTPYSDQVGNPEAPTLYYCTATPSYDYEEMLTTFAFYVKNADVDGNYLSPDSMYYNIFINDATEPYTFAKKTYSFNKEDMTDIPYMYKDSQNKDIKVVDNMRFIHFYDKGIDSVAVQMVYKSGDKLYKSELLRAKVDKTASVHGVELNPAAGREEYFDLEGRRLDAPVKGINIVRRADGKTYKVLVK</sequence>
<feature type="signal peptide" evidence="1">
    <location>
        <begin position="1"/>
        <end position="19"/>
    </location>
</feature>
<evidence type="ECO:0000256" key="1">
    <source>
        <dbReference type="SAM" id="SignalP"/>
    </source>
</evidence>
<dbReference type="AlphaFoldDB" id="A0A929X042"/>
<feature type="chain" id="PRO_5037871597" description="Lipocalin-like domain-containing protein" evidence="1">
    <location>
        <begin position="20"/>
        <end position="522"/>
    </location>
</feature>
<name>A0A929X042_9BACT</name>
<evidence type="ECO:0000313" key="2">
    <source>
        <dbReference type="EMBL" id="MBF0970408.1"/>
    </source>
</evidence>
<comment type="caution">
    <text evidence="2">The sequence shown here is derived from an EMBL/GenBank/DDBJ whole genome shotgun (WGS) entry which is preliminary data.</text>
</comment>
<proteinExistence type="predicted"/>
<accession>A0A929X042</accession>
<dbReference type="EMBL" id="JABZGR010000012">
    <property type="protein sequence ID" value="MBF0970408.1"/>
    <property type="molecule type" value="Genomic_DNA"/>
</dbReference>
<evidence type="ECO:0000313" key="3">
    <source>
        <dbReference type="Proteomes" id="UP000704068"/>
    </source>
</evidence>
<evidence type="ECO:0008006" key="4">
    <source>
        <dbReference type="Google" id="ProtNLM"/>
    </source>
</evidence>
<reference evidence="2" key="1">
    <citation type="submission" date="2020-04" db="EMBL/GenBank/DDBJ databases">
        <title>Deep metagenomics examines the oral microbiome during advanced dental caries in children, revealing novel taxa and co-occurrences with host molecules.</title>
        <authorList>
            <person name="Baker J.L."/>
            <person name="Morton J.T."/>
            <person name="Dinis M."/>
            <person name="Alvarez R."/>
            <person name="Tran N.C."/>
            <person name="Knight R."/>
            <person name="Edlund A."/>
        </authorList>
    </citation>
    <scope>NUCLEOTIDE SEQUENCE</scope>
    <source>
        <strain evidence="2">JCVI_34_bin.1</strain>
    </source>
</reference>
<protein>
    <recommendedName>
        <fullName evidence="4">Lipocalin-like domain-containing protein</fullName>
    </recommendedName>
</protein>
<dbReference type="RefSeq" id="WP_303763810.1">
    <property type="nucleotide sequence ID" value="NZ_JABZGR010000012.1"/>
</dbReference>
<keyword evidence="1" id="KW-0732">Signal</keyword>
<dbReference type="Proteomes" id="UP000704068">
    <property type="component" value="Unassembled WGS sequence"/>
</dbReference>